<evidence type="ECO:0000313" key="7">
    <source>
        <dbReference type="Proteomes" id="UP000004947"/>
    </source>
</evidence>
<dbReference type="Pfam" id="PF13649">
    <property type="entry name" value="Methyltransf_25"/>
    <property type="match status" value="1"/>
</dbReference>
<dbReference type="eggNOG" id="COG2227">
    <property type="taxonomic scope" value="Bacteria"/>
</dbReference>
<dbReference type="SUPFAM" id="SSF53335">
    <property type="entry name" value="S-adenosyl-L-methionine-dependent methyltransferases"/>
    <property type="match status" value="1"/>
</dbReference>
<dbReference type="InterPro" id="IPR039418">
    <property type="entry name" value="LexA-like"/>
</dbReference>
<dbReference type="CDD" id="cd00085">
    <property type="entry name" value="HNHc"/>
    <property type="match status" value="1"/>
</dbReference>
<protein>
    <submittedName>
        <fullName evidence="6">Uncharacterized protein</fullName>
    </submittedName>
</protein>
<accession>A6DFM8</accession>
<evidence type="ECO:0000256" key="1">
    <source>
        <dbReference type="ARBA" id="ARBA00022603"/>
    </source>
</evidence>
<keyword evidence="7" id="KW-1185">Reference proteome</keyword>
<feature type="domain" description="HNH nuclease" evidence="4">
    <location>
        <begin position="446"/>
        <end position="484"/>
    </location>
</feature>
<dbReference type="Gene3D" id="3.40.50.150">
    <property type="entry name" value="Vaccinia Virus protein VP39"/>
    <property type="match status" value="1"/>
</dbReference>
<dbReference type="Pfam" id="PF13395">
    <property type="entry name" value="HNH_4"/>
    <property type="match status" value="1"/>
</dbReference>
<evidence type="ECO:0000259" key="4">
    <source>
        <dbReference type="Pfam" id="PF13395"/>
    </source>
</evidence>
<evidence type="ECO:0000313" key="6">
    <source>
        <dbReference type="EMBL" id="EDM29608.1"/>
    </source>
</evidence>
<dbReference type="InterPro" id="IPR029063">
    <property type="entry name" value="SAM-dependent_MTases_sf"/>
</dbReference>
<dbReference type="GO" id="GO:0008168">
    <property type="term" value="F:methyltransferase activity"/>
    <property type="evidence" value="ECO:0007669"/>
    <property type="project" value="UniProtKB-KW"/>
</dbReference>
<dbReference type="Gene3D" id="1.10.30.50">
    <property type="match status" value="1"/>
</dbReference>
<sequence length="726" mass="83289">MDQATQEFYQANAESVSASYWTCEGGVSDYFPQVFKSGDYVLDIGCGSGRDLLRLAQMGCHAFGCDSSSAMLAQCAKNIPDLEDNLRLSSLPNLAEFDDDQFDGLLCSAVLMHLPSEQFFDACFNLRRILKENGSLLISIPDEDPTIIDQRDSKGRLFNQLNPEKLKLLLERLGFQNLNHWTNADSLNRDHRKWHILSFRLQNMDGSRGLDKIESVLNKDKKDTTYKLALFRALADIAQSQHKSVLWHFDKRVSLPIQSISEKWLEYYWPICESEIYIPQKYGDRIDSTRSIAFRALLNQLIAHYRTSGGLNAFLISRKSGQLSKEVRSVYSKLISKLNNTIKAGPVTYSGGINSGQTVFSYRDKQVYMPVEVWRELTIMGPWIQDATILRWAELTAKLSNQQLRPSQVIDLLLVNCDPDRDVQAVRSLYKKSDVKECVWSGKTLKDKFAVDHAIPYALWKNNDLWNLLPSDEKVNNHKRDKLPSHQLLVARKDCIINYWEQTQVNYPERFAYEMKRVSGESFTPNWQNKLFSFFHESVEITAIQRGVERWQPAVKQSTGQKVIAKNIIILDSQEIKPEQQFVDYLPYYDLKATAGNLNLFQQDDLVQQWIKCQIPRMNQDMFVLRVVGKSMEPKIPDNSLCVFRKGSALAGSRQNRIMLFYLHDDSDPNDGGRLTVKKYHSQKSQTEEGWQHGSISLQALNPDYQNIEISEGEQISVIGVFVKVL</sequence>
<dbReference type="Proteomes" id="UP000004947">
    <property type="component" value="Unassembled WGS sequence"/>
</dbReference>
<dbReference type="Gene3D" id="2.10.109.10">
    <property type="entry name" value="Umud Fragment, subunit A"/>
    <property type="match status" value="1"/>
</dbReference>
<keyword evidence="2" id="KW-0808">Transferase</keyword>
<dbReference type="eggNOG" id="COG1403">
    <property type="taxonomic scope" value="Bacteria"/>
</dbReference>
<proteinExistence type="predicted"/>
<evidence type="ECO:0000259" key="3">
    <source>
        <dbReference type="Pfam" id="PF00717"/>
    </source>
</evidence>
<dbReference type="CDD" id="cd02440">
    <property type="entry name" value="AdoMet_MTases"/>
    <property type="match status" value="1"/>
</dbReference>
<dbReference type="RefSeq" id="WP_007276727.1">
    <property type="nucleotide sequence ID" value="NZ_ABCK01000001.1"/>
</dbReference>
<feature type="domain" description="Methyltransferase" evidence="5">
    <location>
        <begin position="41"/>
        <end position="134"/>
    </location>
</feature>
<keyword evidence="1" id="KW-0489">Methyltransferase</keyword>
<dbReference type="AlphaFoldDB" id="A6DFM8"/>
<dbReference type="Pfam" id="PF00717">
    <property type="entry name" value="Peptidase_S24"/>
    <property type="match status" value="1"/>
</dbReference>
<dbReference type="OrthoDB" id="7348755at2"/>
<name>A6DFM8_9BACT</name>
<gene>
    <name evidence="6" type="ORF">LNTAR_17698</name>
</gene>
<dbReference type="InterPro" id="IPR036286">
    <property type="entry name" value="LexA/Signal_pep-like_sf"/>
</dbReference>
<dbReference type="STRING" id="313628.LNTAR_17698"/>
<comment type="caution">
    <text evidence="6">The sequence shown here is derived from an EMBL/GenBank/DDBJ whole genome shotgun (WGS) entry which is preliminary data.</text>
</comment>
<dbReference type="eggNOG" id="COG2932">
    <property type="taxonomic scope" value="Bacteria"/>
</dbReference>
<dbReference type="InterPro" id="IPR015927">
    <property type="entry name" value="Peptidase_S24_S26A/B/C"/>
</dbReference>
<feature type="domain" description="Peptidase S24/S26A/S26B/S26C" evidence="3">
    <location>
        <begin position="592"/>
        <end position="723"/>
    </location>
</feature>
<dbReference type="InterPro" id="IPR041698">
    <property type="entry name" value="Methyltransf_25"/>
</dbReference>
<dbReference type="CDD" id="cd06529">
    <property type="entry name" value="S24_LexA-like"/>
    <property type="match status" value="1"/>
</dbReference>
<evidence type="ECO:0000256" key="2">
    <source>
        <dbReference type="ARBA" id="ARBA00022679"/>
    </source>
</evidence>
<dbReference type="InterPro" id="IPR003615">
    <property type="entry name" value="HNH_nuc"/>
</dbReference>
<dbReference type="GO" id="GO:0032259">
    <property type="term" value="P:methylation"/>
    <property type="evidence" value="ECO:0007669"/>
    <property type="project" value="UniProtKB-KW"/>
</dbReference>
<dbReference type="EMBL" id="ABCK01000001">
    <property type="protein sequence ID" value="EDM29608.1"/>
    <property type="molecule type" value="Genomic_DNA"/>
</dbReference>
<dbReference type="PANTHER" id="PTHR43861:SF1">
    <property type="entry name" value="TRANS-ACONITATE 2-METHYLTRANSFERASE"/>
    <property type="match status" value="1"/>
</dbReference>
<dbReference type="SUPFAM" id="SSF51306">
    <property type="entry name" value="LexA/Signal peptidase"/>
    <property type="match status" value="1"/>
</dbReference>
<organism evidence="6 7">
    <name type="scientific">Lentisphaera araneosa HTCC2155</name>
    <dbReference type="NCBI Taxonomy" id="313628"/>
    <lineage>
        <taxon>Bacteria</taxon>
        <taxon>Pseudomonadati</taxon>
        <taxon>Lentisphaerota</taxon>
        <taxon>Lentisphaeria</taxon>
        <taxon>Lentisphaerales</taxon>
        <taxon>Lentisphaeraceae</taxon>
        <taxon>Lentisphaera</taxon>
    </lineage>
</organism>
<evidence type="ECO:0000259" key="5">
    <source>
        <dbReference type="Pfam" id="PF13649"/>
    </source>
</evidence>
<reference evidence="6 7" key="1">
    <citation type="journal article" date="2010" name="J. Bacteriol.">
        <title>Genome sequence of Lentisphaera araneosa HTCC2155T, the type species of the order Lentisphaerales in the phylum Lentisphaerae.</title>
        <authorList>
            <person name="Thrash J.C."/>
            <person name="Cho J.C."/>
            <person name="Vergin K.L."/>
            <person name="Morris R.M."/>
            <person name="Giovannoni S.J."/>
        </authorList>
    </citation>
    <scope>NUCLEOTIDE SEQUENCE [LARGE SCALE GENOMIC DNA]</scope>
    <source>
        <strain evidence="6 7">HTCC2155</strain>
    </source>
</reference>
<dbReference type="PANTHER" id="PTHR43861">
    <property type="entry name" value="TRANS-ACONITATE 2-METHYLTRANSFERASE-RELATED"/>
    <property type="match status" value="1"/>
</dbReference>